<name>G3AZU5_CANTC</name>
<evidence type="ECO:0000313" key="3">
    <source>
        <dbReference type="Proteomes" id="UP000000707"/>
    </source>
</evidence>
<dbReference type="OrthoDB" id="4082971at2759"/>
<dbReference type="eggNOG" id="ENOG502S12S">
    <property type="taxonomic scope" value="Eukaryota"/>
</dbReference>
<organism evidence="3">
    <name type="scientific">Candida tenuis (strain ATCC 10573 / BCRC 21748 / CBS 615 / JCM 9827 / NBRC 10315 / NRRL Y-1498 / VKM Y-70)</name>
    <name type="common">Yeast</name>
    <name type="synonym">Yamadazyma tenuis</name>
    <dbReference type="NCBI Taxonomy" id="590646"/>
    <lineage>
        <taxon>Eukaryota</taxon>
        <taxon>Fungi</taxon>
        <taxon>Dikarya</taxon>
        <taxon>Ascomycota</taxon>
        <taxon>Saccharomycotina</taxon>
        <taxon>Pichiomycetes</taxon>
        <taxon>Debaryomycetaceae</taxon>
        <taxon>Yamadazyma</taxon>
    </lineage>
</organism>
<proteinExistence type="predicted"/>
<feature type="region of interest" description="Disordered" evidence="1">
    <location>
        <begin position="1"/>
        <end position="45"/>
    </location>
</feature>
<dbReference type="KEGG" id="cten:18245598"/>
<protein>
    <submittedName>
        <fullName evidence="2">Uncharacterized protein</fullName>
    </submittedName>
</protein>
<dbReference type="HOGENOM" id="CLU_121536_0_0_1"/>
<dbReference type="RefSeq" id="XP_006684927.1">
    <property type="nucleotide sequence ID" value="XM_006684864.1"/>
</dbReference>
<reference evidence="2 3" key="1">
    <citation type="journal article" date="2011" name="Proc. Natl. Acad. Sci. U.S.A.">
        <title>Comparative genomics of xylose-fermenting fungi for enhanced biofuel production.</title>
        <authorList>
            <person name="Wohlbach D.J."/>
            <person name="Kuo A."/>
            <person name="Sato T.K."/>
            <person name="Potts K.M."/>
            <person name="Salamov A.A."/>
            <person name="LaButti K.M."/>
            <person name="Sun H."/>
            <person name="Clum A."/>
            <person name="Pangilinan J.L."/>
            <person name="Lindquist E.A."/>
            <person name="Lucas S."/>
            <person name="Lapidus A."/>
            <person name="Jin M."/>
            <person name="Gunawan C."/>
            <person name="Balan V."/>
            <person name="Dale B.E."/>
            <person name="Jeffries T.W."/>
            <person name="Zinkel R."/>
            <person name="Barry K.W."/>
            <person name="Grigoriev I.V."/>
            <person name="Gasch A.P."/>
        </authorList>
    </citation>
    <scope>NUCLEOTIDE SEQUENCE [LARGE SCALE GENOMIC DNA]</scope>
    <source>
        <strain evidence="3">ATCC 10573 / BCRC 21748 / CBS 615 / JCM 9827 / NBRC 10315 / NRRL Y-1498 / VKM Y-70</strain>
    </source>
</reference>
<dbReference type="Proteomes" id="UP000000707">
    <property type="component" value="Unassembled WGS sequence"/>
</dbReference>
<gene>
    <name evidence="2" type="ORF">CANTEDRAFT_102983</name>
</gene>
<dbReference type="AlphaFoldDB" id="G3AZU5"/>
<dbReference type="EMBL" id="GL996514">
    <property type="protein sequence ID" value="EGV65241.1"/>
    <property type="molecule type" value="Genomic_DNA"/>
</dbReference>
<accession>G3AZU5</accession>
<keyword evidence="3" id="KW-1185">Reference proteome</keyword>
<evidence type="ECO:0000256" key="1">
    <source>
        <dbReference type="SAM" id="MobiDB-lite"/>
    </source>
</evidence>
<dbReference type="GeneID" id="18245598"/>
<sequence length="159" mass="18272">MDVTAEQIGAEAAPADKQPVNAHVGGGTVLPAKKSKKKVRKPQSEEEYQFQKHLFTQSGPTINTDTWLYDEQALEDLDKDKKTDRMRMLNACEKAYYDRNYPKCLELIAQAETLFGVHQHPVTTREDLDTKVKKSNRVERHITDLVHIKEKCLHKLELK</sequence>
<evidence type="ECO:0000313" key="2">
    <source>
        <dbReference type="EMBL" id="EGV65241.1"/>
    </source>
</evidence>